<feature type="compositionally biased region" description="Polar residues" evidence="5">
    <location>
        <begin position="248"/>
        <end position="287"/>
    </location>
</feature>
<accession>A0A5B0QU47</accession>
<dbReference type="AlphaFoldDB" id="A0A5B0QU47"/>
<evidence type="ECO:0000256" key="4">
    <source>
        <dbReference type="ARBA" id="ARBA00023136"/>
    </source>
</evidence>
<evidence type="ECO:0000256" key="5">
    <source>
        <dbReference type="SAM" id="MobiDB-lite"/>
    </source>
</evidence>
<evidence type="ECO:0000256" key="1">
    <source>
        <dbReference type="ARBA" id="ARBA00004167"/>
    </source>
</evidence>
<feature type="region of interest" description="Disordered" evidence="5">
    <location>
        <begin position="456"/>
        <end position="485"/>
    </location>
</feature>
<feature type="compositionally biased region" description="Low complexity" evidence="5">
    <location>
        <begin position="225"/>
        <end position="242"/>
    </location>
</feature>
<keyword evidence="4 6" id="KW-0472">Membrane</keyword>
<dbReference type="GO" id="GO:0071944">
    <property type="term" value="C:cell periphery"/>
    <property type="evidence" value="ECO:0007669"/>
    <property type="project" value="UniProtKB-ARBA"/>
</dbReference>
<evidence type="ECO:0000256" key="6">
    <source>
        <dbReference type="SAM" id="Phobius"/>
    </source>
</evidence>
<name>A0A5B0QU47_PUCGR</name>
<evidence type="ECO:0000256" key="3">
    <source>
        <dbReference type="ARBA" id="ARBA00022989"/>
    </source>
</evidence>
<organism evidence="7 8">
    <name type="scientific">Puccinia graminis f. sp. tritici</name>
    <dbReference type="NCBI Taxonomy" id="56615"/>
    <lineage>
        <taxon>Eukaryota</taxon>
        <taxon>Fungi</taxon>
        <taxon>Dikarya</taxon>
        <taxon>Basidiomycota</taxon>
        <taxon>Pucciniomycotina</taxon>
        <taxon>Pucciniomycetes</taxon>
        <taxon>Pucciniales</taxon>
        <taxon>Pucciniaceae</taxon>
        <taxon>Puccinia</taxon>
    </lineage>
</organism>
<comment type="caution">
    <text evidence="7">The sequence shown here is derived from an EMBL/GenBank/DDBJ whole genome shotgun (WGS) entry which is preliminary data.</text>
</comment>
<keyword evidence="2 6" id="KW-0812">Transmembrane</keyword>
<dbReference type="GO" id="GO:0016020">
    <property type="term" value="C:membrane"/>
    <property type="evidence" value="ECO:0007669"/>
    <property type="project" value="UniProtKB-SubCell"/>
</dbReference>
<dbReference type="EMBL" id="VDEP01000270">
    <property type="protein sequence ID" value="KAA1116827.1"/>
    <property type="molecule type" value="Genomic_DNA"/>
</dbReference>
<dbReference type="PANTHER" id="PTHR15549">
    <property type="entry name" value="PAIRED IMMUNOGLOBULIN-LIKE TYPE 2 RECEPTOR"/>
    <property type="match status" value="1"/>
</dbReference>
<evidence type="ECO:0000313" key="7">
    <source>
        <dbReference type="EMBL" id="KAA1116827.1"/>
    </source>
</evidence>
<feature type="compositionally biased region" description="Low complexity" evidence="5">
    <location>
        <begin position="185"/>
        <end position="204"/>
    </location>
</feature>
<keyword evidence="3 6" id="KW-1133">Transmembrane helix</keyword>
<dbReference type="Proteomes" id="UP000325313">
    <property type="component" value="Unassembled WGS sequence"/>
</dbReference>
<dbReference type="InterPro" id="IPR051694">
    <property type="entry name" value="Immunoregulatory_rcpt-like"/>
</dbReference>
<evidence type="ECO:0000313" key="8">
    <source>
        <dbReference type="Proteomes" id="UP000325313"/>
    </source>
</evidence>
<protein>
    <submittedName>
        <fullName evidence="7">Uncharacterized protein</fullName>
    </submittedName>
</protein>
<reference evidence="7 8" key="1">
    <citation type="submission" date="2019-05" db="EMBL/GenBank/DDBJ databases">
        <title>Emergence of the Ug99 lineage of the wheat stem rust pathogen through somatic hybridization.</title>
        <authorList>
            <person name="Li F."/>
            <person name="Upadhyaya N.M."/>
            <person name="Sperschneider J."/>
            <person name="Matny O."/>
            <person name="Nguyen-Phuc H."/>
            <person name="Mago R."/>
            <person name="Raley C."/>
            <person name="Miller M.E."/>
            <person name="Silverstein K.A.T."/>
            <person name="Henningsen E."/>
            <person name="Hirsch C.D."/>
            <person name="Visser B."/>
            <person name="Pretorius Z.A."/>
            <person name="Steffenson B.J."/>
            <person name="Schwessinger B."/>
            <person name="Dodds P.N."/>
            <person name="Figueroa M."/>
        </authorList>
    </citation>
    <scope>NUCLEOTIDE SEQUENCE [LARGE SCALE GENOMIC DNA]</scope>
    <source>
        <strain evidence="7 8">Ug99</strain>
    </source>
</reference>
<feature type="region of interest" description="Disordered" evidence="5">
    <location>
        <begin position="185"/>
        <end position="320"/>
    </location>
</feature>
<evidence type="ECO:0000256" key="2">
    <source>
        <dbReference type="ARBA" id="ARBA00022692"/>
    </source>
</evidence>
<proteinExistence type="predicted"/>
<sequence>MVNRGELVVAYPFMDQLCPKYACFDYIIYSHGSQTSRLGHPVPCNVLLFPPLHLRGWAPVVPFDSLLVRPCINLTPDRETNSELAKTFNFNRYLTETGLLFSSEKAGSVYFYFPSLFFLNHSLDSSLFIHFTKTSNPPASLGEFSKTYTSDPLSSLFNRYSTDIVPPAASPLKISASTRMASPQAASPALASSQAASPAATASPKVSTPTKSTAPAPVVPPISNPPVTSAPAPSSPQATTVPIPISPPNTDSSTQHASVSQAAKSVPTSVASPNPVQPAPSISTSRPKSIIGTPANAPVGDANVDTPSSPDTLSDAPSGSKSVVGPVIGSIFAVLLVIIAVVGGVWYLQRRREKARVRHEAKRMRSSNFGLYETTGDVVQEKQASIEATLEADLARLRSLDANIPIIVDDYDSKYPERSSISHQPQPVPSLQIARKPSYLAKNSYKVAPSNIAGSRYAADSSPSAPAYVESTESKDYGGGGAGGGGGVCHSTTRAFPSFDPPASSLSVNPIGVTPVFQIEEAAHHPPGLFAPEPKSDDGQKSDSIEDFQRWCYKQGHIEPSSFDHHSWPQSPSLDSSNREISPLSMAVQSSFSMPHLPYSLPPPPITQLPIIQPPTNPLEFTIHNLNIDFNRKPITLSVDPPSHLSYLQQPGKLV</sequence>
<comment type="subcellular location">
    <subcellularLocation>
        <location evidence="1">Membrane</location>
        <topology evidence="1">Single-pass membrane protein</topology>
    </subcellularLocation>
</comment>
<gene>
    <name evidence="7" type="ORF">PGTUg99_023576</name>
</gene>
<feature type="transmembrane region" description="Helical" evidence="6">
    <location>
        <begin position="327"/>
        <end position="348"/>
    </location>
</feature>
<feature type="compositionally biased region" description="Polar residues" evidence="5">
    <location>
        <begin position="305"/>
        <end position="320"/>
    </location>
</feature>
<feature type="compositionally biased region" description="Low complexity" evidence="5">
    <location>
        <begin position="456"/>
        <end position="468"/>
    </location>
</feature>